<organism evidence="1 2">
    <name type="scientific">Entomophthora muscae</name>
    <dbReference type="NCBI Taxonomy" id="34485"/>
    <lineage>
        <taxon>Eukaryota</taxon>
        <taxon>Fungi</taxon>
        <taxon>Fungi incertae sedis</taxon>
        <taxon>Zoopagomycota</taxon>
        <taxon>Entomophthoromycotina</taxon>
        <taxon>Entomophthoromycetes</taxon>
        <taxon>Entomophthorales</taxon>
        <taxon>Entomophthoraceae</taxon>
        <taxon>Entomophthora</taxon>
    </lineage>
</organism>
<accession>A0ACC2SYK0</accession>
<evidence type="ECO:0000313" key="1">
    <source>
        <dbReference type="EMBL" id="KAJ9067441.1"/>
    </source>
</evidence>
<reference evidence="1" key="1">
    <citation type="submission" date="2022-04" db="EMBL/GenBank/DDBJ databases">
        <title>Genome of the entomopathogenic fungus Entomophthora muscae.</title>
        <authorList>
            <person name="Elya C."/>
            <person name="Lovett B.R."/>
            <person name="Lee E."/>
            <person name="Macias A.M."/>
            <person name="Hajek A.E."/>
            <person name="De Bivort B.L."/>
            <person name="Kasson M.T."/>
            <person name="De Fine Licht H.H."/>
            <person name="Stajich J.E."/>
        </authorList>
    </citation>
    <scope>NUCLEOTIDE SEQUENCE</scope>
    <source>
        <strain evidence="1">Berkeley</strain>
    </source>
</reference>
<comment type="caution">
    <text evidence="1">The sequence shown here is derived from an EMBL/GenBank/DDBJ whole genome shotgun (WGS) entry which is preliminary data.</text>
</comment>
<evidence type="ECO:0000313" key="2">
    <source>
        <dbReference type="Proteomes" id="UP001165960"/>
    </source>
</evidence>
<protein>
    <submittedName>
        <fullName evidence="1">Uncharacterized protein</fullName>
    </submittedName>
</protein>
<sequence length="95" mass="10284">MAGQVEKALADLDQAIHYGHSTQDSRTLSQAYTQRGLLKKSRAQPDDTAEVEAAALDLENGAKYGNSLAKKLAVAENPYAKMCAAMVKEMLTKLE</sequence>
<name>A0ACC2SYK0_9FUNG</name>
<proteinExistence type="predicted"/>
<gene>
    <name evidence="1" type="ORF">DSO57_1039074</name>
</gene>
<dbReference type="Proteomes" id="UP001165960">
    <property type="component" value="Unassembled WGS sequence"/>
</dbReference>
<dbReference type="EMBL" id="QTSX02004133">
    <property type="protein sequence ID" value="KAJ9067441.1"/>
    <property type="molecule type" value="Genomic_DNA"/>
</dbReference>
<keyword evidence="2" id="KW-1185">Reference proteome</keyword>